<dbReference type="EMBL" id="JPKZ01003299">
    <property type="protein sequence ID" value="KHN72120.1"/>
    <property type="molecule type" value="Genomic_DNA"/>
</dbReference>
<gene>
    <name evidence="2" type="ORF">Tcan_16377</name>
</gene>
<evidence type="ECO:0000256" key="1">
    <source>
        <dbReference type="SAM" id="Phobius"/>
    </source>
</evidence>
<dbReference type="OrthoDB" id="5841082at2759"/>
<evidence type="ECO:0000313" key="2">
    <source>
        <dbReference type="EMBL" id="KHN72120.1"/>
    </source>
</evidence>
<dbReference type="SUPFAM" id="SSF56436">
    <property type="entry name" value="C-type lectin-like"/>
    <property type="match status" value="1"/>
</dbReference>
<dbReference type="CDD" id="cd00037">
    <property type="entry name" value="CLECT"/>
    <property type="match status" value="1"/>
</dbReference>
<comment type="caution">
    <text evidence="2">The sequence shown here is derived from an EMBL/GenBank/DDBJ whole genome shotgun (WGS) entry which is preliminary data.</text>
</comment>
<keyword evidence="1" id="KW-0812">Transmembrane</keyword>
<keyword evidence="3" id="KW-1185">Reference proteome</keyword>
<dbReference type="AlphaFoldDB" id="A0A0B2UT89"/>
<keyword evidence="1" id="KW-1133">Transmembrane helix</keyword>
<name>A0A0B2UT89_TOXCA</name>
<feature type="transmembrane region" description="Helical" evidence="1">
    <location>
        <begin position="20"/>
        <end position="39"/>
    </location>
</feature>
<accession>A0A0B2UT89</accession>
<sequence length="126" mass="13986">MPLGRTFLIECDYSLLSLQLSIIMGSINLVLLVAAVIHIHEVICETCARCSKGWWHFHETDSCYLRVAFKNVITYHEAENHCMKQGGHLASIHSQHEDYFIGGSVSAVKLTMPTSSQCGSFAVGDE</sequence>
<protein>
    <recommendedName>
        <fullName evidence="4">C-type lectin domain-containing protein</fullName>
    </recommendedName>
</protein>
<dbReference type="InterPro" id="IPR016186">
    <property type="entry name" value="C-type_lectin-like/link_sf"/>
</dbReference>
<dbReference type="Gene3D" id="3.10.100.10">
    <property type="entry name" value="Mannose-Binding Protein A, subunit A"/>
    <property type="match status" value="1"/>
</dbReference>
<evidence type="ECO:0000313" key="3">
    <source>
        <dbReference type="Proteomes" id="UP000031036"/>
    </source>
</evidence>
<dbReference type="Proteomes" id="UP000031036">
    <property type="component" value="Unassembled WGS sequence"/>
</dbReference>
<organism evidence="2 3">
    <name type="scientific">Toxocara canis</name>
    <name type="common">Canine roundworm</name>
    <dbReference type="NCBI Taxonomy" id="6265"/>
    <lineage>
        <taxon>Eukaryota</taxon>
        <taxon>Metazoa</taxon>
        <taxon>Ecdysozoa</taxon>
        <taxon>Nematoda</taxon>
        <taxon>Chromadorea</taxon>
        <taxon>Rhabditida</taxon>
        <taxon>Spirurina</taxon>
        <taxon>Ascaridomorpha</taxon>
        <taxon>Ascaridoidea</taxon>
        <taxon>Toxocaridae</taxon>
        <taxon>Toxocara</taxon>
    </lineage>
</organism>
<proteinExistence type="predicted"/>
<keyword evidence="1" id="KW-0472">Membrane</keyword>
<dbReference type="InterPro" id="IPR016187">
    <property type="entry name" value="CTDL_fold"/>
</dbReference>
<reference evidence="2 3" key="1">
    <citation type="submission" date="2014-11" db="EMBL/GenBank/DDBJ databases">
        <title>Genetic blueprint of the zoonotic pathogen Toxocara canis.</title>
        <authorList>
            <person name="Zhu X.-Q."/>
            <person name="Korhonen P.K."/>
            <person name="Cai H."/>
            <person name="Young N.D."/>
            <person name="Nejsum P."/>
            <person name="von Samson-Himmelstjerna G."/>
            <person name="Boag P.R."/>
            <person name="Tan P."/>
            <person name="Li Q."/>
            <person name="Min J."/>
            <person name="Yang Y."/>
            <person name="Wang X."/>
            <person name="Fang X."/>
            <person name="Hall R.S."/>
            <person name="Hofmann A."/>
            <person name="Sternberg P.W."/>
            <person name="Jex A.R."/>
            <person name="Gasser R.B."/>
        </authorList>
    </citation>
    <scope>NUCLEOTIDE SEQUENCE [LARGE SCALE GENOMIC DNA]</scope>
    <source>
        <strain evidence="2">PN_DK_2014</strain>
    </source>
</reference>
<evidence type="ECO:0008006" key="4">
    <source>
        <dbReference type="Google" id="ProtNLM"/>
    </source>
</evidence>